<dbReference type="InterPro" id="IPR042100">
    <property type="entry name" value="Bug_dom1"/>
</dbReference>
<dbReference type="InterPro" id="IPR005064">
    <property type="entry name" value="BUG"/>
</dbReference>
<organism evidence="3 4">
    <name type="scientific">Roseicella aquatilis</name>
    <dbReference type="NCBI Taxonomy" id="2527868"/>
    <lineage>
        <taxon>Bacteria</taxon>
        <taxon>Pseudomonadati</taxon>
        <taxon>Pseudomonadota</taxon>
        <taxon>Alphaproteobacteria</taxon>
        <taxon>Acetobacterales</taxon>
        <taxon>Roseomonadaceae</taxon>
        <taxon>Roseicella</taxon>
    </lineage>
</organism>
<dbReference type="Gene3D" id="3.40.190.10">
    <property type="entry name" value="Periplasmic binding protein-like II"/>
    <property type="match status" value="1"/>
</dbReference>
<evidence type="ECO:0000256" key="1">
    <source>
        <dbReference type="ARBA" id="ARBA00006987"/>
    </source>
</evidence>
<reference evidence="3 4" key="1">
    <citation type="submission" date="2019-03" db="EMBL/GenBank/DDBJ databases">
        <title>Paracraurococcus aquatilis NE82 genome sequence.</title>
        <authorList>
            <person name="Zhao Y."/>
            <person name="Du Z."/>
        </authorList>
    </citation>
    <scope>NUCLEOTIDE SEQUENCE [LARGE SCALE GENOMIC DNA]</scope>
    <source>
        <strain evidence="3 4">NE82</strain>
    </source>
</reference>
<evidence type="ECO:0000256" key="2">
    <source>
        <dbReference type="SAM" id="SignalP"/>
    </source>
</evidence>
<dbReference type="Pfam" id="PF03401">
    <property type="entry name" value="TctC"/>
    <property type="match status" value="1"/>
</dbReference>
<keyword evidence="2" id="KW-0732">Signal</keyword>
<dbReference type="PANTHER" id="PTHR42928">
    <property type="entry name" value="TRICARBOXYLATE-BINDING PROTEIN"/>
    <property type="match status" value="1"/>
</dbReference>
<dbReference type="RefSeq" id="WP_132293056.1">
    <property type="nucleotide sequence ID" value="NZ_SKBM01000020.1"/>
</dbReference>
<dbReference type="AlphaFoldDB" id="A0A4V2WK58"/>
<sequence>MTRHAIVTGRRALLAAALAAGPARAAWVPPRPVRLVVPFPPGGGADTTARLLAPVLSAFLGQPAVVENRAGAGGTIGAQEVARSAPDGATLLVDAANQAVAPSIFRNLAFDYATAFTPISRVTLYPLVLAVRADSRLGSLGALLDRARAQPGRLTYASSGNAVANHIATALLASRAGVEFTHAPYRGGGAALQAVLAGEVEFGFATVASAAGAVQQGLLRPLAVSTAGRVAALPAAPTVAEQGFPGFDQAEWNGVYGPAGLGPEALARIHGACLAALADPGVQQRLAAIGAIGLGTEPAHFADFLRRERAAMEILVREARITAD</sequence>
<feature type="signal peptide" evidence="2">
    <location>
        <begin position="1"/>
        <end position="25"/>
    </location>
</feature>
<dbReference type="SUPFAM" id="SSF53850">
    <property type="entry name" value="Periplasmic binding protein-like II"/>
    <property type="match status" value="1"/>
</dbReference>
<dbReference type="Proteomes" id="UP000295023">
    <property type="component" value="Unassembled WGS sequence"/>
</dbReference>
<keyword evidence="4" id="KW-1185">Reference proteome</keyword>
<evidence type="ECO:0000313" key="4">
    <source>
        <dbReference type="Proteomes" id="UP000295023"/>
    </source>
</evidence>
<dbReference type="PIRSF" id="PIRSF017082">
    <property type="entry name" value="YflP"/>
    <property type="match status" value="1"/>
</dbReference>
<comment type="similarity">
    <text evidence="1">Belongs to the UPF0065 (bug) family.</text>
</comment>
<gene>
    <name evidence="3" type="ORF">EXY23_18910</name>
</gene>
<dbReference type="PANTHER" id="PTHR42928:SF5">
    <property type="entry name" value="BLR1237 PROTEIN"/>
    <property type="match status" value="1"/>
</dbReference>
<dbReference type="Gene3D" id="3.40.190.150">
    <property type="entry name" value="Bordetella uptake gene, domain 1"/>
    <property type="match status" value="1"/>
</dbReference>
<evidence type="ECO:0000313" key="3">
    <source>
        <dbReference type="EMBL" id="TCZ57209.1"/>
    </source>
</evidence>
<dbReference type="OrthoDB" id="7247100at2"/>
<name>A0A4V2WK58_9PROT</name>
<protein>
    <submittedName>
        <fullName evidence="3">Twin-arginine translocation pathway signal protein</fullName>
    </submittedName>
</protein>
<comment type="caution">
    <text evidence="3">The sequence shown here is derived from an EMBL/GenBank/DDBJ whole genome shotgun (WGS) entry which is preliminary data.</text>
</comment>
<accession>A0A4V2WK58</accession>
<dbReference type="EMBL" id="SKBM01000020">
    <property type="protein sequence ID" value="TCZ57209.1"/>
    <property type="molecule type" value="Genomic_DNA"/>
</dbReference>
<proteinExistence type="inferred from homology"/>
<feature type="chain" id="PRO_5020680238" evidence="2">
    <location>
        <begin position="26"/>
        <end position="324"/>
    </location>
</feature>